<reference evidence="12" key="3">
    <citation type="submission" date="2014-09" db="EMBL/GenBank/DDBJ databases">
        <authorList>
            <person name="Magalhaes I.L.F."/>
            <person name="Oliveira U."/>
            <person name="Santos F.R."/>
            <person name="Vidigal T.H.D.A."/>
            <person name="Brescovit A.D."/>
            <person name="Santos A.J."/>
        </authorList>
    </citation>
    <scope>NUCLEOTIDE SEQUENCE</scope>
</reference>
<keyword evidence="7" id="KW-0648">Protein biosynthesis</keyword>
<evidence type="ECO:0000313" key="6">
    <source>
        <dbReference type="EMBL" id="JAG16043.1"/>
    </source>
</evidence>
<dbReference type="EMBL" id="GDHC01011400">
    <property type="protein sequence ID" value="JAQ07229.1"/>
    <property type="molecule type" value="Transcribed_RNA"/>
</dbReference>
<dbReference type="GO" id="GO:0003743">
    <property type="term" value="F:translation initiation factor activity"/>
    <property type="evidence" value="ECO:0007669"/>
    <property type="project" value="UniProtKB-KW"/>
</dbReference>
<reference evidence="7" key="1">
    <citation type="journal article" date="2014" name="PLoS ONE">
        <title>Transcriptome-Based Identification of ABC Transporters in the Western Tarnished Plant Bug Lygus hesperus.</title>
        <authorList>
            <person name="Hull J.J."/>
            <person name="Chaney K."/>
            <person name="Geib S.M."/>
            <person name="Fabrick J.A."/>
            <person name="Brent C.S."/>
            <person name="Walsh D."/>
            <person name="Lavine L.C."/>
        </authorList>
    </citation>
    <scope>NUCLEOTIDE SEQUENCE</scope>
</reference>
<feature type="domain" description="BESS" evidence="3">
    <location>
        <begin position="110"/>
        <end position="149"/>
    </location>
</feature>
<dbReference type="EMBL" id="GBHO01027561">
    <property type="protein sequence ID" value="JAG16043.1"/>
    <property type="molecule type" value="Transcribed_RNA"/>
</dbReference>
<evidence type="ECO:0000313" key="11">
    <source>
        <dbReference type="EMBL" id="JAG16049.1"/>
    </source>
</evidence>
<evidence type="ECO:0000313" key="13">
    <source>
        <dbReference type="EMBL" id="JAQ07229.1"/>
    </source>
</evidence>
<dbReference type="EMBL" id="GBRD01005960">
    <property type="protein sequence ID" value="JAG59861.1"/>
    <property type="molecule type" value="Transcribed_RNA"/>
</dbReference>
<evidence type="ECO:0000256" key="1">
    <source>
        <dbReference type="PROSITE-ProRule" id="PRU00371"/>
    </source>
</evidence>
<evidence type="ECO:0000313" key="9">
    <source>
        <dbReference type="EMBL" id="JAG16046.1"/>
    </source>
</evidence>
<dbReference type="EMBL" id="GDHC01004934">
    <property type="protein sequence ID" value="JAQ13695.1"/>
    <property type="molecule type" value="Transcribed_RNA"/>
</dbReference>
<dbReference type="GO" id="GO:0003677">
    <property type="term" value="F:DNA binding"/>
    <property type="evidence" value="ECO:0007669"/>
    <property type="project" value="InterPro"/>
</dbReference>
<dbReference type="EMBL" id="GBHO01027558">
    <property type="protein sequence ID" value="JAG16046.1"/>
    <property type="molecule type" value="Transcribed_RNA"/>
</dbReference>
<dbReference type="EMBL" id="GDHC01004743">
    <property type="protein sequence ID" value="JAQ13886.1"/>
    <property type="molecule type" value="Transcribed_RNA"/>
</dbReference>
<dbReference type="EMBL" id="GBHO01027560">
    <property type="protein sequence ID" value="JAG16044.1"/>
    <property type="molecule type" value="Transcribed_RNA"/>
</dbReference>
<evidence type="ECO:0000313" key="8">
    <source>
        <dbReference type="EMBL" id="JAG16045.1"/>
    </source>
</evidence>
<keyword evidence="1" id="KW-0539">Nucleus</keyword>
<dbReference type="EMBL" id="GBHO01027559">
    <property type="protein sequence ID" value="JAG16045.1"/>
    <property type="molecule type" value="Transcribed_RNA"/>
</dbReference>
<evidence type="ECO:0000313" key="15">
    <source>
        <dbReference type="EMBL" id="JAQ13886.1"/>
    </source>
</evidence>
<accession>A0A0A9X7S4</accession>
<evidence type="ECO:0000313" key="5">
    <source>
        <dbReference type="EMBL" id="JAG16042.1"/>
    </source>
</evidence>
<evidence type="ECO:0000313" key="10">
    <source>
        <dbReference type="EMBL" id="JAG16047.1"/>
    </source>
</evidence>
<gene>
    <name evidence="7" type="primary">eif3B_0</name>
    <name evidence="6" type="synonym">eif3B_1</name>
    <name evidence="9" type="synonym">eif3B_2</name>
    <name evidence="8" type="synonym">eif3B_3</name>
    <name evidence="10" type="synonym">eif3B_4</name>
    <name evidence="5" type="synonym">eif3B_5</name>
    <name evidence="4" type="synonym">eif3B_6</name>
    <name evidence="11" type="synonym">eif3B_7</name>
    <name evidence="10" type="ORF">CM83_35373</name>
    <name evidence="9" type="ORF">CM83_35374</name>
    <name evidence="8" type="ORF">CM83_35375</name>
    <name evidence="7" type="ORF">CM83_35376</name>
    <name evidence="6" type="ORF">CM83_35377</name>
    <name evidence="5" type="ORF">CM83_35378</name>
    <name evidence="4" type="ORF">CM83_35379</name>
    <name evidence="11" type="ORF">CM83_35381</name>
    <name evidence="15" type="ORF">g.49543</name>
    <name evidence="13" type="ORF">g.49547</name>
    <name evidence="14" type="ORF">g.49548</name>
</gene>
<evidence type="ECO:0000313" key="7">
    <source>
        <dbReference type="EMBL" id="JAG16044.1"/>
    </source>
</evidence>
<keyword evidence="7" id="KW-0396">Initiation factor</keyword>
<dbReference type="EMBL" id="GBRD01005961">
    <property type="protein sequence ID" value="JAG59860.1"/>
    <property type="molecule type" value="Transcribed_RNA"/>
</dbReference>
<sequence>MDVEDSQLLADDSTFEEIFVKYEPNSPISSFESIGNVEKFSLQPSGKRLKMEDSGDNNETISEPSRASCGDDAFISPEKRKKRHVLLDPFEKDIMNILEGNRSKIDYSIRDPDAMFFISHVPVIKQLNPKEKLDFQVKFMQLLQSYHFPSVKVAIENQAHNVSSEIIVDDDPIVGNLSV</sequence>
<reference evidence="13" key="4">
    <citation type="journal article" date="2016" name="Gigascience">
        <title>De novo construction of an expanded transcriptome assembly for the western tarnished plant bug, Lygus hesperus.</title>
        <authorList>
            <person name="Tassone E.E."/>
            <person name="Geib S.M."/>
            <person name="Hall B."/>
            <person name="Fabrick J.A."/>
            <person name="Brent C.S."/>
            <person name="Hull J.J."/>
        </authorList>
    </citation>
    <scope>NUCLEOTIDE SEQUENCE</scope>
</reference>
<dbReference type="InterPro" id="IPR004210">
    <property type="entry name" value="BESS_motif"/>
</dbReference>
<dbReference type="EMBL" id="GBHO01028799">
    <property type="protein sequence ID" value="JAG14805.1"/>
    <property type="molecule type" value="Transcribed_RNA"/>
</dbReference>
<proteinExistence type="predicted"/>
<dbReference type="Pfam" id="PF02944">
    <property type="entry name" value="BESS"/>
    <property type="match status" value="1"/>
</dbReference>
<evidence type="ECO:0000256" key="2">
    <source>
        <dbReference type="SAM" id="MobiDB-lite"/>
    </source>
</evidence>
<comment type="subcellular location">
    <subcellularLocation>
        <location evidence="1">Nucleus</location>
    </subcellularLocation>
</comment>
<dbReference type="PROSITE" id="PS51031">
    <property type="entry name" value="BESS"/>
    <property type="match status" value="1"/>
</dbReference>
<dbReference type="EMBL" id="GBHO01027562">
    <property type="protein sequence ID" value="JAG16042.1"/>
    <property type="molecule type" value="Transcribed_RNA"/>
</dbReference>
<protein>
    <submittedName>
        <fullName evidence="7">Eukaryotic translation initiation factor 3 subunit B</fullName>
    </submittedName>
</protein>
<evidence type="ECO:0000259" key="3">
    <source>
        <dbReference type="PROSITE" id="PS51031"/>
    </source>
</evidence>
<evidence type="ECO:0000313" key="12">
    <source>
        <dbReference type="EMBL" id="JAG59860.1"/>
    </source>
</evidence>
<evidence type="ECO:0000313" key="14">
    <source>
        <dbReference type="EMBL" id="JAQ13695.1"/>
    </source>
</evidence>
<dbReference type="AlphaFoldDB" id="A0A0A9X7S4"/>
<dbReference type="EMBL" id="GBHO01027555">
    <property type="protein sequence ID" value="JAG16049.1"/>
    <property type="molecule type" value="Transcribed_RNA"/>
</dbReference>
<reference evidence="7" key="2">
    <citation type="submission" date="2014-07" db="EMBL/GenBank/DDBJ databases">
        <authorList>
            <person name="Hull J."/>
        </authorList>
    </citation>
    <scope>NUCLEOTIDE SEQUENCE</scope>
</reference>
<organism evidence="7">
    <name type="scientific">Lygus hesperus</name>
    <name type="common">Western plant bug</name>
    <dbReference type="NCBI Taxonomy" id="30085"/>
    <lineage>
        <taxon>Eukaryota</taxon>
        <taxon>Metazoa</taxon>
        <taxon>Ecdysozoa</taxon>
        <taxon>Arthropoda</taxon>
        <taxon>Hexapoda</taxon>
        <taxon>Insecta</taxon>
        <taxon>Pterygota</taxon>
        <taxon>Neoptera</taxon>
        <taxon>Paraneoptera</taxon>
        <taxon>Hemiptera</taxon>
        <taxon>Heteroptera</taxon>
        <taxon>Panheteroptera</taxon>
        <taxon>Cimicomorpha</taxon>
        <taxon>Miridae</taxon>
        <taxon>Mirini</taxon>
        <taxon>Lygus</taxon>
    </lineage>
</organism>
<dbReference type="EMBL" id="GBHO01027557">
    <property type="protein sequence ID" value="JAG16047.1"/>
    <property type="molecule type" value="Transcribed_RNA"/>
</dbReference>
<name>A0A0A9X7S4_LYGHE</name>
<feature type="region of interest" description="Disordered" evidence="2">
    <location>
        <begin position="44"/>
        <end position="73"/>
    </location>
</feature>
<dbReference type="GO" id="GO:0005634">
    <property type="term" value="C:nucleus"/>
    <property type="evidence" value="ECO:0007669"/>
    <property type="project" value="UniProtKB-SubCell"/>
</dbReference>
<evidence type="ECO:0000313" key="4">
    <source>
        <dbReference type="EMBL" id="JAG14805.1"/>
    </source>
</evidence>